<proteinExistence type="predicted"/>
<sequence>MIAGLPMYDRPELRGALDRFWIFIRDSLSERGIDAPGVLSHDMPLWDLWTSPDLVLAQTCGFPFREKLHDQVTLVGTPDYDLPDCPPGYYNSVIVAHINDDRTFAEFDDACLAVNDPMSQSGWAAPQQLAQSTGFAFDHTFDTGSHRASITAIIEGDADLASIDAQTWRMMTRWDDVSALQEITRTPPTPGLPLITAKESYADQIADAVRSAISALSPEDRALLSIRDLVDIPKSEYLLVNTP</sequence>
<dbReference type="Gene3D" id="3.40.190.10">
    <property type="entry name" value="Periplasmic binding protein-like II"/>
    <property type="match status" value="2"/>
</dbReference>
<dbReference type="Proteomes" id="UP000777935">
    <property type="component" value="Unassembled WGS sequence"/>
</dbReference>
<keyword evidence="2" id="KW-1185">Reference proteome</keyword>
<dbReference type="PANTHER" id="PTHR35841:SF1">
    <property type="entry name" value="PHOSPHONATES-BINDING PERIPLASMIC PROTEIN"/>
    <property type="match status" value="1"/>
</dbReference>
<comment type="caution">
    <text evidence="1">The sequence shown here is derived from an EMBL/GenBank/DDBJ whole genome shotgun (WGS) entry which is preliminary data.</text>
</comment>
<accession>A0ABX2IPD3</accession>
<reference evidence="1 2" key="1">
    <citation type="submission" date="2020-06" db="EMBL/GenBank/DDBJ databases">
        <title>Sulfitobacter algicola sp. nov., isolated from green algae.</title>
        <authorList>
            <person name="Wang C."/>
        </authorList>
    </citation>
    <scope>NUCLEOTIDE SEQUENCE [LARGE SCALE GENOMIC DNA]</scope>
    <source>
        <strain evidence="1 2">1151</strain>
    </source>
</reference>
<organism evidence="1 2">
    <name type="scientific">Parasulfitobacter algicola</name>
    <dbReference type="NCBI Taxonomy" id="2614809"/>
    <lineage>
        <taxon>Bacteria</taxon>
        <taxon>Pseudomonadati</taxon>
        <taxon>Pseudomonadota</taxon>
        <taxon>Alphaproteobacteria</taxon>
        <taxon>Rhodobacterales</taxon>
        <taxon>Roseobacteraceae</taxon>
        <taxon>Parasulfitobacter</taxon>
    </lineage>
</organism>
<evidence type="ECO:0000313" key="1">
    <source>
        <dbReference type="EMBL" id="NSX54751.1"/>
    </source>
</evidence>
<protein>
    <submittedName>
        <fullName evidence="1">PhnD/SsuA/transferrin family substrate-binding protein</fullName>
    </submittedName>
</protein>
<dbReference type="SUPFAM" id="SSF53850">
    <property type="entry name" value="Periplasmic binding protein-like II"/>
    <property type="match status" value="1"/>
</dbReference>
<evidence type="ECO:0000313" key="2">
    <source>
        <dbReference type="Proteomes" id="UP000777935"/>
    </source>
</evidence>
<dbReference type="EMBL" id="JABUFE010000003">
    <property type="protein sequence ID" value="NSX54751.1"/>
    <property type="molecule type" value="Genomic_DNA"/>
</dbReference>
<dbReference type="PANTHER" id="PTHR35841">
    <property type="entry name" value="PHOSPHONATES-BINDING PERIPLASMIC PROTEIN"/>
    <property type="match status" value="1"/>
</dbReference>
<gene>
    <name evidence="1" type="ORF">HRQ87_08030</name>
</gene>
<dbReference type="Pfam" id="PF12974">
    <property type="entry name" value="Phosphonate-bd"/>
    <property type="match status" value="1"/>
</dbReference>
<name>A0ABX2IPD3_9RHOB</name>